<dbReference type="Pfam" id="PF11720">
    <property type="entry name" value="Inhibitor_I78"/>
    <property type="match status" value="1"/>
</dbReference>
<evidence type="ECO:0000313" key="3">
    <source>
        <dbReference type="EMBL" id="HIX62782.1"/>
    </source>
</evidence>
<feature type="compositionally biased region" description="Basic and acidic residues" evidence="1">
    <location>
        <begin position="42"/>
        <end position="69"/>
    </location>
</feature>
<name>A0A9D2B607_9GAMM</name>
<feature type="signal peptide" evidence="2">
    <location>
        <begin position="1"/>
        <end position="20"/>
    </location>
</feature>
<dbReference type="Proteomes" id="UP000824248">
    <property type="component" value="Unassembled WGS sequence"/>
</dbReference>
<feature type="region of interest" description="Disordered" evidence="1">
    <location>
        <begin position="23"/>
        <end position="69"/>
    </location>
</feature>
<reference evidence="3" key="2">
    <citation type="submission" date="2021-04" db="EMBL/GenBank/DDBJ databases">
        <authorList>
            <person name="Gilroy R."/>
        </authorList>
    </citation>
    <scope>NUCLEOTIDE SEQUENCE</scope>
    <source>
        <strain evidence="3">1193</strain>
    </source>
</reference>
<dbReference type="PANTHER" id="PTHR39600">
    <property type="entry name" value="PEPTIDASE INHIBITOR I78 FAMILY PROTEIN"/>
    <property type="match status" value="1"/>
</dbReference>
<evidence type="ECO:0000256" key="2">
    <source>
        <dbReference type="SAM" id="SignalP"/>
    </source>
</evidence>
<dbReference type="AlphaFoldDB" id="A0A9D2B607"/>
<evidence type="ECO:0000313" key="4">
    <source>
        <dbReference type="Proteomes" id="UP000824248"/>
    </source>
</evidence>
<keyword evidence="2" id="KW-0732">Signal</keyword>
<accession>A0A9D2B607</accession>
<evidence type="ECO:0008006" key="5">
    <source>
        <dbReference type="Google" id="ProtNLM"/>
    </source>
</evidence>
<dbReference type="EMBL" id="DXFC01000328">
    <property type="protein sequence ID" value="HIX62782.1"/>
    <property type="molecule type" value="Genomic_DNA"/>
</dbReference>
<evidence type="ECO:0000256" key="1">
    <source>
        <dbReference type="SAM" id="MobiDB-lite"/>
    </source>
</evidence>
<sequence>MVNLNAVRLCLIAGSLGLLAGCAPTPNSSAAEHEPAPQPPRVSEREDACGAQRVQDRIGRQHDERLTESIRQESGAVALRVIRPGHAYTMDYRGERINVHIDEGGVITSIGCG</sequence>
<reference evidence="3" key="1">
    <citation type="journal article" date="2021" name="PeerJ">
        <title>Extensive microbial diversity within the chicken gut microbiome revealed by metagenomics and culture.</title>
        <authorList>
            <person name="Gilroy R."/>
            <person name="Ravi A."/>
            <person name="Getino M."/>
            <person name="Pursley I."/>
            <person name="Horton D.L."/>
            <person name="Alikhan N.F."/>
            <person name="Baker D."/>
            <person name="Gharbi K."/>
            <person name="Hall N."/>
            <person name="Watson M."/>
            <person name="Adriaenssens E.M."/>
            <person name="Foster-Nyarko E."/>
            <person name="Jarju S."/>
            <person name="Secka A."/>
            <person name="Antonio M."/>
            <person name="Oren A."/>
            <person name="Chaudhuri R.R."/>
            <person name="La Ragione R."/>
            <person name="Hildebrand F."/>
            <person name="Pallen M.J."/>
        </authorList>
    </citation>
    <scope>NUCLEOTIDE SEQUENCE</scope>
    <source>
        <strain evidence="3">1193</strain>
    </source>
</reference>
<organism evidence="3 4">
    <name type="scientific">Candidatus Halomonas stercoripullorum</name>
    <dbReference type="NCBI Taxonomy" id="2838617"/>
    <lineage>
        <taxon>Bacteria</taxon>
        <taxon>Pseudomonadati</taxon>
        <taxon>Pseudomonadota</taxon>
        <taxon>Gammaproteobacteria</taxon>
        <taxon>Oceanospirillales</taxon>
        <taxon>Halomonadaceae</taxon>
        <taxon>Halomonas</taxon>
    </lineage>
</organism>
<comment type="caution">
    <text evidence="3">The sequence shown here is derived from an EMBL/GenBank/DDBJ whole genome shotgun (WGS) entry which is preliminary data.</text>
</comment>
<protein>
    <recommendedName>
        <fullName evidence="5">Peptidase inhibitor I78 family protein</fullName>
    </recommendedName>
</protein>
<proteinExistence type="predicted"/>
<dbReference type="Gene3D" id="3.30.10.10">
    <property type="entry name" value="Trypsin Inhibitor V, subunit A"/>
    <property type="match status" value="1"/>
</dbReference>
<feature type="chain" id="PRO_5039481507" description="Peptidase inhibitor I78 family protein" evidence="2">
    <location>
        <begin position="21"/>
        <end position="113"/>
    </location>
</feature>
<dbReference type="PANTHER" id="PTHR39600:SF1">
    <property type="entry name" value="PEPTIDASE INHIBITOR I78 FAMILY PROTEIN"/>
    <property type="match status" value="1"/>
</dbReference>
<dbReference type="InterPro" id="IPR021719">
    <property type="entry name" value="Prot_inh_I78"/>
</dbReference>
<gene>
    <name evidence="3" type="ORF">H9854_11175</name>
</gene>